<accession>A0AAJ5NLG9</accession>
<proteinExistence type="predicted"/>
<dbReference type="Proteomes" id="UP000289629">
    <property type="component" value="Chromosome"/>
</dbReference>
<sequence length="214" mass="26053">MNKIKKTKILDAWTALEILTSGKFDKNGKLKPVNLKKEFDELVKQGEIKDDDFYTFLKKLFPKYNENNTICLFFGIFRLNEINIFKNDEIKSKFEKQFQFSIIAKINYKIEFTKNDFFIPEIYYLKLNNNEFLPNNKEKNFNNFNFYNFKRDKIQEIYDIFQPYFALTELKNESNEKKEQIKEKFNECFGNFLKHFKFSFENSYSWISQLQMLN</sequence>
<protein>
    <submittedName>
        <fullName evidence="1">Uncharacterized protein</fullName>
    </submittedName>
</protein>
<dbReference type="AlphaFoldDB" id="A0AAJ5NLG9"/>
<evidence type="ECO:0000313" key="1">
    <source>
        <dbReference type="EMBL" id="VEU61880.1"/>
    </source>
</evidence>
<dbReference type="KEGG" id="mds:MDIS_02295"/>
<organism evidence="1 2">
    <name type="scientific">Mesomycoplasma dispar</name>
    <dbReference type="NCBI Taxonomy" id="86660"/>
    <lineage>
        <taxon>Bacteria</taxon>
        <taxon>Bacillati</taxon>
        <taxon>Mycoplasmatota</taxon>
        <taxon>Mycoplasmoidales</taxon>
        <taxon>Metamycoplasmataceae</taxon>
        <taxon>Mesomycoplasma</taxon>
    </lineage>
</organism>
<name>A0AAJ5NLG9_9BACT</name>
<evidence type="ECO:0000313" key="2">
    <source>
        <dbReference type="Proteomes" id="UP000289629"/>
    </source>
</evidence>
<dbReference type="RefSeq" id="WP_044635449.1">
    <property type="nucleotide sequence ID" value="NZ_CP007229.1"/>
</dbReference>
<reference evidence="1 2" key="1">
    <citation type="submission" date="2019-01" db="EMBL/GenBank/DDBJ databases">
        <authorList>
            <consortium name="Pathogen Informatics"/>
        </authorList>
    </citation>
    <scope>NUCLEOTIDE SEQUENCE [LARGE SCALE GENOMIC DNA]</scope>
    <source>
        <strain evidence="1 2">NCTC10125</strain>
    </source>
</reference>
<gene>
    <name evidence="1" type="ORF">NCTC10125_00440</name>
</gene>
<dbReference type="EMBL" id="LR214971">
    <property type="protein sequence ID" value="VEU61880.1"/>
    <property type="molecule type" value="Genomic_DNA"/>
</dbReference>